<feature type="transmembrane region" description="Helical" evidence="7">
    <location>
        <begin position="725"/>
        <end position="754"/>
    </location>
</feature>
<dbReference type="AlphaFoldDB" id="A0A336MJG2"/>
<feature type="transmembrane region" description="Helical" evidence="7">
    <location>
        <begin position="371"/>
        <end position="400"/>
    </location>
</feature>
<dbReference type="InterPro" id="IPR001991">
    <property type="entry name" value="Na-dicarboxylate_symporter"/>
</dbReference>
<feature type="transmembrane region" description="Helical" evidence="7">
    <location>
        <begin position="15"/>
        <end position="36"/>
    </location>
</feature>
<feature type="transmembrane region" description="Helical" evidence="7">
    <location>
        <begin position="259"/>
        <end position="285"/>
    </location>
</feature>
<dbReference type="Gene3D" id="1.10.3860.10">
    <property type="entry name" value="Sodium:dicarboxylate symporter"/>
    <property type="match status" value="2"/>
</dbReference>
<evidence type="ECO:0000256" key="2">
    <source>
        <dbReference type="ARBA" id="ARBA00006148"/>
    </source>
</evidence>
<dbReference type="EMBL" id="UFQS01001409">
    <property type="protein sequence ID" value="SSX10744.1"/>
    <property type="molecule type" value="Genomic_DNA"/>
</dbReference>
<comment type="similarity">
    <text evidence="2">Belongs to the dicarboxylate/amino acid:cation symporter (DAACS) (TC 2.A.23) family.</text>
</comment>
<organism evidence="9">
    <name type="scientific">Culicoides sonorensis</name>
    <name type="common">Biting midge</name>
    <dbReference type="NCBI Taxonomy" id="179676"/>
    <lineage>
        <taxon>Eukaryota</taxon>
        <taxon>Metazoa</taxon>
        <taxon>Ecdysozoa</taxon>
        <taxon>Arthropoda</taxon>
        <taxon>Hexapoda</taxon>
        <taxon>Insecta</taxon>
        <taxon>Pterygota</taxon>
        <taxon>Neoptera</taxon>
        <taxon>Endopterygota</taxon>
        <taxon>Diptera</taxon>
        <taxon>Nematocera</taxon>
        <taxon>Chironomoidea</taxon>
        <taxon>Ceratopogonidae</taxon>
        <taxon>Ceratopogoninae</taxon>
        <taxon>Culicoides</taxon>
        <taxon>Monoculicoides</taxon>
    </lineage>
</organism>
<dbReference type="PRINTS" id="PR00173">
    <property type="entry name" value="EDTRNSPORT"/>
</dbReference>
<dbReference type="InterPro" id="IPR036458">
    <property type="entry name" value="Na:dicarbo_symporter_sf"/>
</dbReference>
<dbReference type="VEuPathDB" id="VectorBase:CSON002447"/>
<feature type="transmembrane region" description="Helical" evidence="7">
    <location>
        <begin position="188"/>
        <end position="206"/>
    </location>
</feature>
<evidence type="ECO:0000313" key="9">
    <source>
        <dbReference type="EMBL" id="SSX30426.1"/>
    </source>
</evidence>
<evidence type="ECO:0000256" key="4">
    <source>
        <dbReference type="ARBA" id="ARBA00022692"/>
    </source>
</evidence>
<feature type="transmembrane region" description="Helical" evidence="7">
    <location>
        <begin position="542"/>
        <end position="560"/>
    </location>
</feature>
<protein>
    <submittedName>
        <fullName evidence="9">CSON002447 protein</fullName>
    </submittedName>
</protein>
<keyword evidence="4 7" id="KW-0812">Transmembrane</keyword>
<evidence type="ECO:0000256" key="7">
    <source>
        <dbReference type="SAM" id="Phobius"/>
    </source>
</evidence>
<feature type="transmembrane region" description="Helical" evidence="7">
    <location>
        <begin position="651"/>
        <end position="676"/>
    </location>
</feature>
<dbReference type="SUPFAM" id="SSF118215">
    <property type="entry name" value="Proton glutamate symport protein"/>
    <property type="match status" value="2"/>
</dbReference>
<feature type="transmembrane region" description="Helical" evidence="7">
    <location>
        <begin position="613"/>
        <end position="639"/>
    </location>
</feature>
<dbReference type="GO" id="GO:0005313">
    <property type="term" value="F:L-glutamate transmembrane transporter activity"/>
    <property type="evidence" value="ECO:0007669"/>
    <property type="project" value="TreeGrafter"/>
</dbReference>
<feature type="transmembrane region" description="Helical" evidence="7">
    <location>
        <begin position="580"/>
        <end position="601"/>
    </location>
</feature>
<gene>
    <name evidence="9" type="primary">CSON002447</name>
</gene>
<keyword evidence="3" id="KW-0813">Transport</keyword>
<name>A0A336MJG2_CULSO</name>
<evidence type="ECO:0000256" key="5">
    <source>
        <dbReference type="ARBA" id="ARBA00022989"/>
    </source>
</evidence>
<dbReference type="GO" id="GO:0015501">
    <property type="term" value="F:glutamate:sodium symporter activity"/>
    <property type="evidence" value="ECO:0007669"/>
    <property type="project" value="TreeGrafter"/>
</dbReference>
<feature type="transmembrane region" description="Helical" evidence="7">
    <location>
        <begin position="226"/>
        <end position="247"/>
    </location>
</feature>
<feature type="transmembrane region" description="Helical" evidence="7">
    <location>
        <begin position="57"/>
        <end position="76"/>
    </location>
</feature>
<reference evidence="9" key="2">
    <citation type="submission" date="2018-07" db="EMBL/GenBank/DDBJ databases">
        <authorList>
            <person name="Quirk P.G."/>
            <person name="Krulwich T.A."/>
        </authorList>
    </citation>
    <scope>NUCLEOTIDE SEQUENCE</scope>
</reference>
<dbReference type="EMBL" id="UFQT01001409">
    <property type="protein sequence ID" value="SSX30426.1"/>
    <property type="molecule type" value="Genomic_DNA"/>
</dbReference>
<comment type="subcellular location">
    <subcellularLocation>
        <location evidence="1">Membrane</location>
        <topology evidence="1">Multi-pass membrane protein</topology>
    </subcellularLocation>
</comment>
<feature type="transmembrane region" description="Helical" evidence="7">
    <location>
        <begin position="88"/>
        <end position="110"/>
    </location>
</feature>
<feature type="transmembrane region" description="Helical" evidence="7">
    <location>
        <begin position="436"/>
        <end position="462"/>
    </location>
</feature>
<dbReference type="GO" id="GO:0015175">
    <property type="term" value="F:neutral L-amino acid transmembrane transporter activity"/>
    <property type="evidence" value="ECO:0007669"/>
    <property type="project" value="TreeGrafter"/>
</dbReference>
<feature type="transmembrane region" description="Helical" evidence="7">
    <location>
        <begin position="297"/>
        <end position="322"/>
    </location>
</feature>
<dbReference type="OMA" id="TTCVERN"/>
<evidence type="ECO:0000313" key="8">
    <source>
        <dbReference type="EMBL" id="SSX10744.1"/>
    </source>
</evidence>
<keyword evidence="5 7" id="KW-1133">Transmembrane helix</keyword>
<feature type="transmembrane region" description="Helical" evidence="7">
    <location>
        <begin position="412"/>
        <end position="430"/>
    </location>
</feature>
<evidence type="ECO:0000256" key="3">
    <source>
        <dbReference type="ARBA" id="ARBA00022448"/>
    </source>
</evidence>
<feature type="transmembrane region" description="Helical" evidence="7">
    <location>
        <begin position="334"/>
        <end position="359"/>
    </location>
</feature>
<dbReference type="Pfam" id="PF00375">
    <property type="entry name" value="SDF"/>
    <property type="match status" value="1"/>
</dbReference>
<reference evidence="8" key="1">
    <citation type="submission" date="2018-04" db="EMBL/GenBank/DDBJ databases">
        <authorList>
            <person name="Go L.Y."/>
            <person name="Mitchell J.A."/>
        </authorList>
    </citation>
    <scope>NUCLEOTIDE SEQUENCE</scope>
    <source>
        <tissue evidence="8">Whole organism</tissue>
    </source>
</reference>
<keyword evidence="6 7" id="KW-0472">Membrane</keyword>
<dbReference type="PANTHER" id="PTHR11958">
    <property type="entry name" value="SODIUM/DICARBOXYLATE SYMPORTER-RELATED"/>
    <property type="match status" value="1"/>
</dbReference>
<dbReference type="PANTHER" id="PTHR11958:SF111">
    <property type="entry name" value="AMINO ACID TRANSPORTER"/>
    <property type="match status" value="1"/>
</dbReference>
<evidence type="ECO:0000256" key="1">
    <source>
        <dbReference type="ARBA" id="ARBA00004141"/>
    </source>
</evidence>
<dbReference type="InterPro" id="IPR050746">
    <property type="entry name" value="DAACS"/>
</dbReference>
<accession>A0A336MJG2</accession>
<proteinExistence type="inferred from homology"/>
<dbReference type="GO" id="GO:0005886">
    <property type="term" value="C:plasma membrane"/>
    <property type="evidence" value="ECO:0007669"/>
    <property type="project" value="TreeGrafter"/>
</dbReference>
<sequence length="821" mass="89973">MSKNCFSKALKEQKLLVWTLIFVIIGVILGVCLRSYDLSDDTILLISYPGEIFLRCLKLMILPLIVTSLITSTSSLNIDMNGKLVTRTFSLFCISSLLSVVTGIVFALCIRPGKMSHKESSNNLINLSKNSNAVNLLDSLLDLGRNIVPDNLFQATFQSSQTIYVPISKNINSSDVTRQISYRSGTNTLGLVFFSALFGISIAMIGEKGKIVSEFFQATFAVTMNLVTKIILLTPIGVCSIITGKILEVSEMSVVLTKLGWFAFTVVIGLAFYHLITLHLMYFIVMRRNYFKMYCHFLNPMLTGAALTSTAATLPVTFQVMEEILKIDSRITKFVLPLGASSNTPGVGVMVTVSSIFIAQMNDVDLDIGQIITIAILAFTASLATSSVPSSSLMIIIMVLNTLNIPTENVMLLFAIDWFFLIAGTASLNVQMNGKIALRTFVLFCSTSLFSAIMGTCLVLLIRPGEISHSKEISNSTFTFQKNLKSNIKLLDSLLDLGRNIIPDNLLQAAFQSTQTTYINSNLYENSTQTTRQIGYRNGTNMLGLVFFSAIFGISIGMIGEKGKIISDFFQATFEVIMKLVTKVILLTPMGVCSIIAGKILEVSDIDQALTQLGWFIVTVSIGLAIFEFIVLQLLYFLFLKKNPFKFYWKLLHPMLISAACASTGAALPATFEVMNRDIKIDPRITKFILPIGANSNMDGSAIMISVSSIFIAQMSGIDLDLGQILSVVILAFTSSLAVSSVPSSALIAVLMVLNSLNIPTSDMMLLFAIDWFVDRLRTTANMLSDCYVAAIVEHLSEKELASIDQSESTKNVNIISDAEI</sequence>
<evidence type="ECO:0000256" key="6">
    <source>
        <dbReference type="ARBA" id="ARBA00023136"/>
    </source>
</evidence>